<reference evidence="4" key="2">
    <citation type="journal article" name="BMC Genomics">
        <title>New genome assemblies reveal patterns of domestication and adaptation across Brettanomyces (Dekkera) species.</title>
        <authorList>
            <person name="Roach M.J."/>
            <person name="Borneman A.R."/>
        </authorList>
    </citation>
    <scope>NUCLEOTIDE SEQUENCE</scope>
    <source>
        <strain evidence="4">UCD 2041</strain>
    </source>
</reference>
<feature type="region of interest" description="Disordered" evidence="2">
    <location>
        <begin position="448"/>
        <end position="471"/>
    </location>
</feature>
<accession>A0A871R2F8</accession>
<name>A0A871R2F8_DEKBR</name>
<evidence type="ECO:0000256" key="2">
    <source>
        <dbReference type="SAM" id="MobiDB-lite"/>
    </source>
</evidence>
<dbReference type="OrthoDB" id="5374328at2759"/>
<dbReference type="RefSeq" id="XP_041134819.1">
    <property type="nucleotide sequence ID" value="XM_041278624.1"/>
</dbReference>
<organism evidence="4 5">
    <name type="scientific">Dekkera bruxellensis</name>
    <name type="common">Brettanomyces custersii</name>
    <dbReference type="NCBI Taxonomy" id="5007"/>
    <lineage>
        <taxon>Eukaryota</taxon>
        <taxon>Fungi</taxon>
        <taxon>Dikarya</taxon>
        <taxon>Ascomycota</taxon>
        <taxon>Saccharomycotina</taxon>
        <taxon>Pichiomycetes</taxon>
        <taxon>Pichiales</taxon>
        <taxon>Pichiaceae</taxon>
        <taxon>Brettanomyces</taxon>
    </lineage>
</organism>
<dbReference type="EMBL" id="CP063131">
    <property type="protein sequence ID" value="QOU18325.1"/>
    <property type="molecule type" value="Genomic_DNA"/>
</dbReference>
<dbReference type="KEGG" id="bbrx:BRETT_000047"/>
<proteinExistence type="predicted"/>
<evidence type="ECO:0000259" key="3">
    <source>
        <dbReference type="Pfam" id="PF10297"/>
    </source>
</evidence>
<dbReference type="GO" id="GO:0005634">
    <property type="term" value="C:nucleus"/>
    <property type="evidence" value="ECO:0007669"/>
    <property type="project" value="InterPro"/>
</dbReference>
<evidence type="ECO:0000313" key="5">
    <source>
        <dbReference type="Proteomes" id="UP000663131"/>
    </source>
</evidence>
<sequence length="598" mass="66841">MSIDAKSVQPLKNRQLQEEKNLESMASGRLNGFVPIAPARPSAHRESNKIELKSARSKGNHSHDEHSLSPVMLAKSLSLSAIPDKPITIRTSKNWVLPPRPKPGRKPSLLKNKKKKERKHTSKKKSSKKDVTAGKLTRLQVESTIKAEQKPQEIRSKVKRERQVDRPKIAQQVMEGIGAKKEHKNNTFSTKLNKLSAKKPVRSLSVPSKTNIDVKCVKFARNNEPYIEVDSSLVENPIKRQILKVNEENYYLKLEVVKLMTQLKRLQSDVEVNTPYNTAAQHTTCGNIESVEVKRATSLPLVPERVEIQQNHTVVKPLIPRRRSPSANRNACKARMRRQTISGASPIKRGVKRAHVNDINDLIVSLVDLNGVDQDLTSSPTAEAVDLDRLDSMETKVPFMTKGGNESIGMDTAVPQLLSGNAPQSMDQFLNLGSKGWDTTSIQHRAMHQGSPTALSEEDDLTSTVSTTPSTMLTSVKTTDTMDSLSGTTLVSTNSHEFKLLDIPEIYSVEGSKGEKDEPSIFDDPNSLVDDSIFQNAEWSRKKSQSSVSKYGDTIDEIEQRALLEKRDTRMNNDNHYEFNGLNDVEMEFENFVNGNDI</sequence>
<gene>
    <name evidence="4" type="ORF">BRETT_000047</name>
</gene>
<dbReference type="Proteomes" id="UP000663131">
    <property type="component" value="Chromosome 3"/>
</dbReference>
<feature type="compositionally biased region" description="Polar residues" evidence="2">
    <location>
        <begin position="462"/>
        <end position="471"/>
    </location>
</feature>
<feature type="domain" description="Hap4 transcription factor heteromerisation" evidence="3">
    <location>
        <begin position="91"/>
        <end position="107"/>
    </location>
</feature>
<dbReference type="AlphaFoldDB" id="A0A871R2F8"/>
<reference evidence="4" key="1">
    <citation type="submission" date="2020-10" db="EMBL/GenBank/DDBJ databases">
        <authorList>
            <person name="Palmer J.M."/>
        </authorList>
    </citation>
    <scope>NUCLEOTIDE SEQUENCE</scope>
    <source>
        <strain evidence="4">UCD 2041</strain>
    </source>
</reference>
<protein>
    <recommendedName>
        <fullName evidence="3">Hap4 transcription factor heteromerisation domain-containing protein</fullName>
    </recommendedName>
</protein>
<keyword evidence="1" id="KW-0539">Nucleus</keyword>
<feature type="region of interest" description="Disordered" evidence="2">
    <location>
        <begin position="147"/>
        <end position="167"/>
    </location>
</feature>
<dbReference type="InterPro" id="IPR018287">
    <property type="entry name" value="Hap4_TF_heteromerisation"/>
</dbReference>
<feature type="region of interest" description="Disordered" evidence="2">
    <location>
        <begin position="92"/>
        <end position="133"/>
    </location>
</feature>
<evidence type="ECO:0000256" key="1">
    <source>
        <dbReference type="ARBA" id="ARBA00023242"/>
    </source>
</evidence>
<evidence type="ECO:0000313" key="4">
    <source>
        <dbReference type="EMBL" id="QOU18325.1"/>
    </source>
</evidence>
<dbReference type="GeneID" id="64571973"/>
<feature type="compositionally biased region" description="Basic and acidic residues" evidence="2">
    <location>
        <begin position="43"/>
        <end position="54"/>
    </location>
</feature>
<feature type="compositionally biased region" description="Basic residues" evidence="2">
    <location>
        <begin position="111"/>
        <end position="127"/>
    </location>
</feature>
<dbReference type="Pfam" id="PF10297">
    <property type="entry name" value="Hap4_Hap_bind"/>
    <property type="match status" value="1"/>
</dbReference>
<dbReference type="GO" id="GO:0006355">
    <property type="term" value="P:regulation of DNA-templated transcription"/>
    <property type="evidence" value="ECO:0007669"/>
    <property type="project" value="InterPro"/>
</dbReference>
<feature type="region of interest" description="Disordered" evidence="2">
    <location>
        <begin position="1"/>
        <end position="67"/>
    </location>
</feature>